<dbReference type="STRING" id="556484.B7S461"/>
<organism evidence="6 7">
    <name type="scientific">Phaeodactylum tricornutum (strain CCAP 1055/1)</name>
    <dbReference type="NCBI Taxonomy" id="556484"/>
    <lineage>
        <taxon>Eukaryota</taxon>
        <taxon>Sar</taxon>
        <taxon>Stramenopiles</taxon>
        <taxon>Ochrophyta</taxon>
        <taxon>Bacillariophyta</taxon>
        <taxon>Bacillariophyceae</taxon>
        <taxon>Bacillariophycidae</taxon>
        <taxon>Naviculales</taxon>
        <taxon>Phaeodactylaceae</taxon>
        <taxon>Phaeodactylum</taxon>
    </lineage>
</organism>
<proteinExistence type="inferred from homology"/>
<feature type="compositionally biased region" description="Polar residues" evidence="4">
    <location>
        <begin position="381"/>
        <end position="398"/>
    </location>
</feature>
<protein>
    <recommendedName>
        <fullName evidence="5">CRC domain-containing protein</fullName>
    </recommendedName>
</protein>
<gene>
    <name evidence="6" type="ORF">PHATRDRAFT_bd1374</name>
</gene>
<dbReference type="KEGG" id="pti:PHATRDRAFT_bd1374"/>
<sequence length="636" mass="70948">MPKMTQHLQEESRSSHRSLFRPTPQCSEHVDYHGGGAFGRASAALPFSYTPYTRYPGEQSARDRDCLSAPALYYGPEYDSYSMNQHRHYYSSPSPLPSQYSASYPLSPQQRQDFPKTEIAANDFFLQQTGICTCKKSRVLRRRLRADRNHGGCIEQARKVTLDRNAAAFDKKFVARPVPTQLEAKGSVPLRRKSSIRHTIWKPEIATSAETPHVSTNSNFPLETRMPFIDGFNDASREPHTNQFGCKCRRSFCLKKYCECFQNASPCGLNCKCTNCQNLPSPICTTALSSSETASPHRRHVSMDTETPELSRSSKIDKTDHLAMMAAVAMTELFAAKPKEIEGQGSADHRDVAPNDEKFIHETKMEVVTPELPTRRVPNYLNESFPSRTGRFSASSEQMPMPKKRRVCAQNHTEDPEDRAVVSTSSSIGSHPSSPRHYRHHAPSPPSPSRYPYMAVSMQDPPAARASPLCLLPPHGHQISPPQYRWGSPPPYLRSTPPPYPRGSPSPQYMRTFNAKAPSPTYQEVTRNSGLPKSLSFRKICSKCGKSRGEHGDLGYGNKCVFQECGKCGAGQHVHDLACQSMGILCNLTVEEGATPGASQAYERKIRDLAARAHFQRELSRRTKEDAERLVAAGAP</sequence>
<dbReference type="InParanoid" id="B7S461"/>
<keyword evidence="3" id="KW-0539">Nucleus</keyword>
<feature type="region of interest" description="Disordered" evidence="4">
    <location>
        <begin position="1"/>
        <end position="26"/>
    </location>
</feature>
<comment type="subcellular location">
    <subcellularLocation>
        <location evidence="1">Nucleus</location>
    </subcellularLocation>
</comment>
<feature type="compositionally biased region" description="Low complexity" evidence="4">
    <location>
        <begin position="423"/>
        <end position="433"/>
    </location>
</feature>
<dbReference type="SMART" id="SM01114">
    <property type="entry name" value="CXC"/>
    <property type="match status" value="1"/>
</dbReference>
<dbReference type="GeneID" id="7204830"/>
<dbReference type="PANTHER" id="PTHR12446">
    <property type="entry name" value="TESMIN/TSO1-RELATED"/>
    <property type="match status" value="1"/>
</dbReference>
<reference evidence="7" key="2">
    <citation type="submission" date="2008-08" db="EMBL/GenBank/DDBJ databases">
        <authorList>
            <consortium name="Diatom Consortium"/>
            <person name="Grigoriev I."/>
            <person name="Grimwood J."/>
            <person name="Kuo A."/>
            <person name="Otillar R.P."/>
            <person name="Salamov A."/>
            <person name="Detter J.C."/>
            <person name="Lindquist E."/>
            <person name="Shapiro H."/>
            <person name="Lucas S."/>
            <person name="Glavina del Rio T."/>
            <person name="Pitluck S."/>
            <person name="Rokhsar D."/>
            <person name="Bowler C."/>
        </authorList>
    </citation>
    <scope>GENOME REANNOTATION</scope>
    <source>
        <strain evidence="7">CCAP 1055/1</strain>
    </source>
</reference>
<reference evidence="6 7" key="1">
    <citation type="journal article" date="2008" name="Nature">
        <title>The Phaeodactylum genome reveals the evolutionary history of diatom genomes.</title>
        <authorList>
            <person name="Bowler C."/>
            <person name="Allen A.E."/>
            <person name="Badger J.H."/>
            <person name="Grimwood J."/>
            <person name="Jabbari K."/>
            <person name="Kuo A."/>
            <person name="Maheswari U."/>
            <person name="Martens C."/>
            <person name="Maumus F."/>
            <person name="Otillar R.P."/>
            <person name="Rayko E."/>
            <person name="Salamov A."/>
            <person name="Vandepoele K."/>
            <person name="Beszteri B."/>
            <person name="Gruber A."/>
            <person name="Heijde M."/>
            <person name="Katinka M."/>
            <person name="Mock T."/>
            <person name="Valentin K."/>
            <person name="Verret F."/>
            <person name="Berges J.A."/>
            <person name="Brownlee C."/>
            <person name="Cadoret J.P."/>
            <person name="Chiovitti A."/>
            <person name="Choi C.J."/>
            <person name="Coesel S."/>
            <person name="De Martino A."/>
            <person name="Detter J.C."/>
            <person name="Durkin C."/>
            <person name="Falciatore A."/>
            <person name="Fournet J."/>
            <person name="Haruta M."/>
            <person name="Huysman M.J."/>
            <person name="Jenkins B.D."/>
            <person name="Jiroutova K."/>
            <person name="Jorgensen R.E."/>
            <person name="Joubert Y."/>
            <person name="Kaplan A."/>
            <person name="Kroger N."/>
            <person name="Kroth P.G."/>
            <person name="La Roche J."/>
            <person name="Lindquist E."/>
            <person name="Lommer M."/>
            <person name="Martin-Jezequel V."/>
            <person name="Lopez P.J."/>
            <person name="Lucas S."/>
            <person name="Mangogna M."/>
            <person name="McGinnis K."/>
            <person name="Medlin L.K."/>
            <person name="Montsant A."/>
            <person name="Oudot-Le Secq M.P."/>
            <person name="Napoli C."/>
            <person name="Obornik M."/>
            <person name="Parker M.S."/>
            <person name="Petit J.L."/>
            <person name="Porcel B.M."/>
            <person name="Poulsen N."/>
            <person name="Robison M."/>
            <person name="Rychlewski L."/>
            <person name="Rynearson T.A."/>
            <person name="Schmutz J."/>
            <person name="Shapiro H."/>
            <person name="Siaut M."/>
            <person name="Stanley M."/>
            <person name="Sussman M.R."/>
            <person name="Taylor A.R."/>
            <person name="Vardi A."/>
            <person name="von Dassow P."/>
            <person name="Vyverman W."/>
            <person name="Willis A."/>
            <person name="Wyrwicz L.S."/>
            <person name="Rokhsar D.S."/>
            <person name="Weissenbach J."/>
            <person name="Armbrust E.V."/>
            <person name="Green B.R."/>
            <person name="Van de Peer Y."/>
            <person name="Grigoriev I.V."/>
        </authorList>
    </citation>
    <scope>NUCLEOTIDE SEQUENCE [LARGE SCALE GENOMIC DNA]</scope>
    <source>
        <strain evidence="6 7">CCAP 1055/1</strain>
    </source>
</reference>
<dbReference type="InterPro" id="IPR033467">
    <property type="entry name" value="Tesmin/TSO1-like_CXC"/>
</dbReference>
<keyword evidence="7" id="KW-1185">Reference proteome</keyword>
<dbReference type="GO" id="GO:0006355">
    <property type="term" value="P:regulation of DNA-templated transcription"/>
    <property type="evidence" value="ECO:0007669"/>
    <property type="project" value="TreeGrafter"/>
</dbReference>
<evidence type="ECO:0000256" key="1">
    <source>
        <dbReference type="ARBA" id="ARBA00004123"/>
    </source>
</evidence>
<dbReference type="HOGENOM" id="CLU_430533_0_0_1"/>
<dbReference type="PANTHER" id="PTHR12446:SF34">
    <property type="entry name" value="PROTEIN LIN-54 HOMOLOG"/>
    <property type="match status" value="1"/>
</dbReference>
<dbReference type="Proteomes" id="UP000000759">
    <property type="component" value="Unassembled WGS sequence"/>
</dbReference>
<dbReference type="GO" id="GO:0005634">
    <property type="term" value="C:nucleus"/>
    <property type="evidence" value="ECO:0007669"/>
    <property type="project" value="UniProtKB-SubCell"/>
</dbReference>
<evidence type="ECO:0000256" key="4">
    <source>
        <dbReference type="SAM" id="MobiDB-lite"/>
    </source>
</evidence>
<dbReference type="EMBL" id="DS999284">
    <property type="protein sequence ID" value="EEC42581.1"/>
    <property type="molecule type" value="Genomic_DNA"/>
</dbReference>
<dbReference type="eggNOG" id="ENOG502ST4H">
    <property type="taxonomic scope" value="Eukaryota"/>
</dbReference>
<dbReference type="PaxDb" id="2850-Phatrdraft1374"/>
<feature type="region of interest" description="Disordered" evidence="4">
    <location>
        <begin position="291"/>
        <end position="313"/>
    </location>
</feature>
<dbReference type="Pfam" id="PF03638">
    <property type="entry name" value="TCR"/>
    <property type="match status" value="1"/>
</dbReference>
<evidence type="ECO:0000313" key="6">
    <source>
        <dbReference type="EMBL" id="EEC42581.1"/>
    </source>
</evidence>
<dbReference type="PROSITE" id="PS51634">
    <property type="entry name" value="CRC"/>
    <property type="match status" value="1"/>
</dbReference>
<evidence type="ECO:0000313" key="7">
    <source>
        <dbReference type="Proteomes" id="UP000000759"/>
    </source>
</evidence>
<feature type="domain" description="CRC" evidence="5">
    <location>
        <begin position="128"/>
        <end position="281"/>
    </location>
</feature>
<accession>B7S461</accession>
<dbReference type="RefSeq" id="XP_002176345.1">
    <property type="nucleotide sequence ID" value="XM_002176309.1"/>
</dbReference>
<dbReference type="InterPro" id="IPR005172">
    <property type="entry name" value="CRC"/>
</dbReference>
<dbReference type="AlphaFoldDB" id="B7S461"/>
<evidence type="ECO:0000256" key="2">
    <source>
        <dbReference type="ARBA" id="ARBA00007267"/>
    </source>
</evidence>
<comment type="similarity">
    <text evidence="2">Belongs to the lin-54 family.</text>
</comment>
<name>B7S461_PHATC</name>
<evidence type="ECO:0000259" key="5">
    <source>
        <dbReference type="PROSITE" id="PS51634"/>
    </source>
</evidence>
<evidence type="ECO:0000256" key="3">
    <source>
        <dbReference type="ARBA" id="ARBA00023242"/>
    </source>
</evidence>
<dbReference type="OrthoDB" id="49241at2759"/>
<dbReference type="InterPro" id="IPR028307">
    <property type="entry name" value="Lin-54_fam"/>
</dbReference>
<feature type="region of interest" description="Disordered" evidence="4">
    <location>
        <begin position="377"/>
        <end position="450"/>
    </location>
</feature>